<dbReference type="EMBL" id="JAQQWE010000009">
    <property type="protein sequence ID" value="KAK7941168.1"/>
    <property type="molecule type" value="Genomic_DNA"/>
</dbReference>
<evidence type="ECO:0000313" key="3">
    <source>
        <dbReference type="Proteomes" id="UP001391051"/>
    </source>
</evidence>
<accession>A0ABR1PW87</accession>
<evidence type="ECO:0000313" key="2">
    <source>
        <dbReference type="EMBL" id="KAK7941168.1"/>
    </source>
</evidence>
<dbReference type="RefSeq" id="XP_066693920.1">
    <property type="nucleotide sequence ID" value="XM_066849777.1"/>
</dbReference>
<keyword evidence="3" id="KW-1185">Reference proteome</keyword>
<evidence type="ECO:0000256" key="1">
    <source>
        <dbReference type="SAM" id="MobiDB-lite"/>
    </source>
</evidence>
<sequence length="101" mass="10338">MSPSDNNNTQPGLVAGHAEYVKGAAEIADRPCEQSTIGSATGSTAWQSSGEQAKAHAVGVMKQASEGRDPTQGYGKLEETAGKVTGCEGMQEEGAASKKPE</sequence>
<dbReference type="GeneID" id="92082839"/>
<name>A0ABR1PW87_9PEZI</name>
<protein>
    <submittedName>
        <fullName evidence="2">Uncharacterized protein</fullName>
    </submittedName>
</protein>
<comment type="caution">
    <text evidence="2">The sequence shown here is derived from an EMBL/GenBank/DDBJ whole genome shotgun (WGS) entry which is preliminary data.</text>
</comment>
<feature type="compositionally biased region" description="Polar residues" evidence="1">
    <location>
        <begin position="35"/>
        <end position="51"/>
    </location>
</feature>
<proteinExistence type="predicted"/>
<gene>
    <name evidence="2" type="ORF">PG986_013555</name>
</gene>
<feature type="region of interest" description="Disordered" evidence="1">
    <location>
        <begin position="35"/>
        <end position="101"/>
    </location>
</feature>
<organism evidence="2 3">
    <name type="scientific">Apiospora aurea</name>
    <dbReference type="NCBI Taxonomy" id="335848"/>
    <lineage>
        <taxon>Eukaryota</taxon>
        <taxon>Fungi</taxon>
        <taxon>Dikarya</taxon>
        <taxon>Ascomycota</taxon>
        <taxon>Pezizomycotina</taxon>
        <taxon>Sordariomycetes</taxon>
        <taxon>Xylariomycetidae</taxon>
        <taxon>Amphisphaeriales</taxon>
        <taxon>Apiosporaceae</taxon>
        <taxon>Apiospora</taxon>
    </lineage>
</organism>
<reference evidence="2 3" key="1">
    <citation type="submission" date="2023-01" db="EMBL/GenBank/DDBJ databases">
        <title>Analysis of 21 Apiospora genomes using comparative genomics revels a genus with tremendous synthesis potential of carbohydrate active enzymes and secondary metabolites.</title>
        <authorList>
            <person name="Sorensen T."/>
        </authorList>
    </citation>
    <scope>NUCLEOTIDE SEQUENCE [LARGE SCALE GENOMIC DNA]</scope>
    <source>
        <strain evidence="2 3">CBS 24483</strain>
    </source>
</reference>
<dbReference type="Proteomes" id="UP001391051">
    <property type="component" value="Unassembled WGS sequence"/>
</dbReference>